<evidence type="ECO:0000313" key="3">
    <source>
        <dbReference type="EMBL" id="AFZ10999.1"/>
    </source>
</evidence>
<evidence type="ECO:0000259" key="2">
    <source>
        <dbReference type="Pfam" id="PF20586"/>
    </source>
</evidence>
<keyword evidence="3" id="KW-0614">Plasmid</keyword>
<dbReference type="HOGENOM" id="CLU_976057_0_0_3"/>
<dbReference type="OrthoDB" id="518043at2"/>
<dbReference type="AlphaFoldDB" id="K9VTW1"/>
<sequence length="285" mass="31976">MAIPSVVQGTVEFAGKVFEVDSPRGLTWLESVTSFRFEPSGQNKPYTVRKESGKGGDYWYGYRKMAGKLHKKYIGKSSEISTTKLEEIAEALNTPPQSRVTDKVTEVTEGNERVVTEEVADKVTIKEFTALKSQVQALQQSLEALHEALLGKSDAGNCEELPKVTDNELQIELGNLQVTNLRLEMENQSLKEELEGARESISSQAFIIKDGREREWKLEEEVEKLRSQLTTERADREEIKNSAPIAIGVEFTEPATILSKLRTKRKKSSVTLADVEKILEILEES</sequence>
<geneLocation type="plasmid" evidence="3 4">
    <name>pOSC7112.05</name>
</geneLocation>
<dbReference type="EMBL" id="CP003619">
    <property type="protein sequence ID" value="AFZ10999.1"/>
    <property type="molecule type" value="Genomic_DNA"/>
</dbReference>
<feature type="domain" description="DUF6788" evidence="2">
    <location>
        <begin position="45"/>
        <end position="78"/>
    </location>
</feature>
<dbReference type="KEGG" id="oni:Osc7112_6922"/>
<keyword evidence="1" id="KW-0175">Coiled coil</keyword>
<name>K9VTW1_9CYAN</name>
<dbReference type="InterPro" id="IPR046738">
    <property type="entry name" value="DUF6788"/>
</dbReference>
<organism evidence="3 4">
    <name type="scientific">Phormidium nigroviride PCC 7112</name>
    <dbReference type="NCBI Taxonomy" id="179408"/>
    <lineage>
        <taxon>Bacteria</taxon>
        <taxon>Bacillati</taxon>
        <taxon>Cyanobacteriota</taxon>
        <taxon>Cyanophyceae</taxon>
        <taxon>Oscillatoriophycideae</taxon>
        <taxon>Oscillatoriales</taxon>
        <taxon>Oscillatoriaceae</taxon>
        <taxon>Phormidium</taxon>
    </lineage>
</organism>
<gene>
    <name evidence="3" type="ORF">Osc7112_6922</name>
</gene>
<reference evidence="3 4" key="1">
    <citation type="submission" date="2012-05" db="EMBL/GenBank/DDBJ databases">
        <title>Finished plasmid 5 of genome of Oscillatoria sp. PCC 7112.</title>
        <authorList>
            <consortium name="US DOE Joint Genome Institute"/>
            <person name="Gugger M."/>
            <person name="Coursin T."/>
            <person name="Rippka R."/>
            <person name="Tandeau De Marsac N."/>
            <person name="Huntemann M."/>
            <person name="Wei C.-L."/>
            <person name="Han J."/>
            <person name="Detter J.C."/>
            <person name="Han C."/>
            <person name="Tapia R."/>
            <person name="Davenport K."/>
            <person name="Daligault H."/>
            <person name="Erkkila T."/>
            <person name="Gu W."/>
            <person name="Munk A.C.C."/>
            <person name="Teshima H."/>
            <person name="Xu Y."/>
            <person name="Chain P."/>
            <person name="Chen A."/>
            <person name="Krypides N."/>
            <person name="Mavromatis K."/>
            <person name="Markowitz V."/>
            <person name="Szeto E."/>
            <person name="Ivanova N."/>
            <person name="Mikhailova N."/>
            <person name="Ovchinnikova G."/>
            <person name="Pagani I."/>
            <person name="Pati A."/>
            <person name="Goodwin L."/>
            <person name="Peters L."/>
            <person name="Pitluck S."/>
            <person name="Woyke T."/>
            <person name="Kerfeld C."/>
        </authorList>
    </citation>
    <scope>NUCLEOTIDE SEQUENCE [LARGE SCALE GENOMIC DNA]</scope>
    <source>
        <strain evidence="3 4">PCC 7112</strain>
        <plasmid evidence="3 4">pOSC7112.05</plasmid>
    </source>
</reference>
<dbReference type="Proteomes" id="UP000010478">
    <property type="component" value="Plasmid pOSC7112.05"/>
</dbReference>
<evidence type="ECO:0000313" key="4">
    <source>
        <dbReference type="Proteomes" id="UP000010478"/>
    </source>
</evidence>
<feature type="coiled-coil region" evidence="1">
    <location>
        <begin position="173"/>
        <end position="242"/>
    </location>
</feature>
<dbReference type="RefSeq" id="WP_015179904.1">
    <property type="nucleotide sequence ID" value="NC_019732.1"/>
</dbReference>
<keyword evidence="4" id="KW-1185">Reference proteome</keyword>
<evidence type="ECO:0000256" key="1">
    <source>
        <dbReference type="SAM" id="Coils"/>
    </source>
</evidence>
<dbReference type="Pfam" id="PF20586">
    <property type="entry name" value="DUF6788"/>
    <property type="match status" value="1"/>
</dbReference>
<accession>K9VTW1</accession>
<protein>
    <recommendedName>
        <fullName evidence="2">DUF6788 domain-containing protein</fullName>
    </recommendedName>
</protein>
<proteinExistence type="predicted"/>